<evidence type="ECO:0000313" key="4">
    <source>
        <dbReference type="Proteomes" id="UP000242243"/>
    </source>
</evidence>
<keyword evidence="5" id="KW-1185">Reference proteome</keyword>
<dbReference type="GO" id="GO:0004807">
    <property type="term" value="F:triose-phosphate isomerase activity"/>
    <property type="evidence" value="ECO:0007669"/>
    <property type="project" value="InterPro"/>
</dbReference>
<dbReference type="NCBIfam" id="NF003302">
    <property type="entry name" value="PRK04302.1"/>
    <property type="match status" value="1"/>
</dbReference>
<organism evidence="3 4">
    <name type="scientific">Halolactibacillus halophilus</name>
    <dbReference type="NCBI Taxonomy" id="306540"/>
    <lineage>
        <taxon>Bacteria</taxon>
        <taxon>Bacillati</taxon>
        <taxon>Bacillota</taxon>
        <taxon>Bacilli</taxon>
        <taxon>Bacillales</taxon>
        <taxon>Bacillaceae</taxon>
        <taxon>Halolactibacillus</taxon>
    </lineage>
</organism>
<gene>
    <name evidence="2" type="ORF">HHA03_11690</name>
    <name evidence="3" type="ORF">SAMN05421839_11925</name>
</gene>
<dbReference type="Gene3D" id="3.20.20.70">
    <property type="entry name" value="Aldolase class I"/>
    <property type="match status" value="1"/>
</dbReference>
<name>A0A1I5Q7S5_9BACI</name>
<dbReference type="STRING" id="306540.SAMN05421839_11925"/>
<protein>
    <submittedName>
        <fullName evidence="2">Triose-phosphate isomerase</fullName>
    </submittedName>
    <submittedName>
        <fullName evidence="3">Triosephosphate isomerase (TIM)</fullName>
    </submittedName>
</protein>
<evidence type="ECO:0000256" key="1">
    <source>
        <dbReference type="ARBA" id="ARBA00023235"/>
    </source>
</evidence>
<dbReference type="RefSeq" id="WP_200795839.1">
    <property type="nucleotide sequence ID" value="NZ_BJWI01000013.1"/>
</dbReference>
<evidence type="ECO:0000313" key="2">
    <source>
        <dbReference type="EMBL" id="GEM01637.1"/>
    </source>
</evidence>
<dbReference type="Proteomes" id="UP000321547">
    <property type="component" value="Unassembled WGS sequence"/>
</dbReference>
<reference evidence="2 5" key="2">
    <citation type="submission" date="2019-07" db="EMBL/GenBank/DDBJ databases">
        <title>Whole genome shotgun sequence of Halolactibacillus halophilus NBRC 100868.</title>
        <authorList>
            <person name="Hosoyama A."/>
            <person name="Uohara A."/>
            <person name="Ohji S."/>
            <person name="Ichikawa N."/>
        </authorList>
    </citation>
    <scope>NUCLEOTIDE SEQUENCE [LARGE SCALE GENOMIC DNA]</scope>
    <source>
        <strain evidence="2 5">NBRC 100868</strain>
    </source>
</reference>
<reference evidence="3 4" key="1">
    <citation type="submission" date="2016-10" db="EMBL/GenBank/DDBJ databases">
        <authorList>
            <person name="de Groot N.N."/>
        </authorList>
    </citation>
    <scope>NUCLEOTIDE SEQUENCE [LARGE SCALE GENOMIC DNA]</scope>
    <source>
        <strain evidence="3 4">DSM 17073</strain>
    </source>
</reference>
<keyword evidence="1 3" id="KW-0413">Isomerase</keyword>
<evidence type="ECO:0000313" key="3">
    <source>
        <dbReference type="EMBL" id="SFP42212.1"/>
    </source>
</evidence>
<dbReference type="Proteomes" id="UP000242243">
    <property type="component" value="Unassembled WGS sequence"/>
</dbReference>
<evidence type="ECO:0000313" key="5">
    <source>
        <dbReference type="Proteomes" id="UP000321547"/>
    </source>
</evidence>
<dbReference type="Pfam" id="PF00121">
    <property type="entry name" value="TIM"/>
    <property type="match status" value="1"/>
</dbReference>
<sequence>MKQSTKSQPFFMINPKSYLTGKNVYELAIAADRYAGEVDFDVYFTAQYVDLKLLADQTKNLIITAQHMDGIDLGRGMGFVTGDALHEAGVRAVMLNHAEHPLTFSELVASIEKAKTLGITTVVCADSVKEAKAMAMISPDIILCEPTELIGTGQTSDTHYIEQTNEEIRAISSDILVMQAAGITSPEDVYQTIKKGADGTGCTSGIVLADDPSLMVRDMLQAVTDATEINRK</sequence>
<dbReference type="SUPFAM" id="SSF51351">
    <property type="entry name" value="Triosephosphate isomerase (TIM)"/>
    <property type="match status" value="1"/>
</dbReference>
<accession>A0A1I5Q7S5</accession>
<dbReference type="InterPro" id="IPR000652">
    <property type="entry name" value="Triosephosphate_isomerase"/>
</dbReference>
<dbReference type="EMBL" id="BJWI01000013">
    <property type="protein sequence ID" value="GEM01637.1"/>
    <property type="molecule type" value="Genomic_DNA"/>
</dbReference>
<dbReference type="EMBL" id="FOXC01000019">
    <property type="protein sequence ID" value="SFP42212.1"/>
    <property type="molecule type" value="Genomic_DNA"/>
</dbReference>
<proteinExistence type="predicted"/>
<dbReference type="AlphaFoldDB" id="A0A1I5Q7S5"/>
<dbReference type="InterPro" id="IPR013785">
    <property type="entry name" value="Aldolase_TIM"/>
</dbReference>
<dbReference type="InterPro" id="IPR035990">
    <property type="entry name" value="TIM_sf"/>
</dbReference>
<dbReference type="PROSITE" id="PS51440">
    <property type="entry name" value="TIM_2"/>
    <property type="match status" value="1"/>
</dbReference>